<dbReference type="InterPro" id="IPR036188">
    <property type="entry name" value="FAD/NAD-bd_sf"/>
</dbReference>
<dbReference type="SUPFAM" id="SSF51905">
    <property type="entry name" value="FAD/NAD(P)-binding domain"/>
    <property type="match status" value="1"/>
</dbReference>
<dbReference type="GO" id="GO:0016491">
    <property type="term" value="F:oxidoreductase activity"/>
    <property type="evidence" value="ECO:0007669"/>
    <property type="project" value="InterPro"/>
</dbReference>
<accession>A9E360</accession>
<dbReference type="Pfam" id="PF01593">
    <property type="entry name" value="Amino_oxidase"/>
    <property type="match status" value="1"/>
</dbReference>
<proteinExistence type="predicted"/>
<name>A9E360_DEBHN</name>
<reference evidence="2" key="1">
    <citation type="journal article" date="2007" name="Biochim. Biophys. Acta">
        <title>N1,N12-diacetylspermine oxidase from Debaryomyces hansenii T-42: purification, characterization, molecular cloning and gene expression.</title>
        <authorList>
            <person name="Bakke M."/>
            <person name="Shimoji K."/>
            <person name="Kajiyama N."/>
        </authorList>
    </citation>
    <scope>NUCLEOTIDE SEQUENCE</scope>
</reference>
<gene>
    <name evidence="2" type="primary">daspmox</name>
</gene>
<dbReference type="EMBL" id="AB262390">
    <property type="protein sequence ID" value="BAF93947.2"/>
    <property type="molecule type" value="Genomic_DNA"/>
</dbReference>
<evidence type="ECO:0000313" key="2">
    <source>
        <dbReference type="EMBL" id="BAF93947.2"/>
    </source>
</evidence>
<dbReference type="SUPFAM" id="SSF54373">
    <property type="entry name" value="FAD-linked reductases, C-terminal domain"/>
    <property type="match status" value="1"/>
</dbReference>
<feature type="domain" description="Amine oxidase" evidence="1">
    <location>
        <begin position="17"/>
        <end position="475"/>
    </location>
</feature>
<sequence length="487" mass="54531">MSQPIEVDACIVGGGVSGLKAFHTLLHHSQSKFNAENLVLVEAQNRLGGRIHTDHKSSKLGLSYDLGAAWFHDSLTNVVLKESIEDKSFNVSKDGYYDDKDIKVYASDSEKPLEINQAKLHRVAEDIEKFIELYFFEELDKEDIALCEIVEIFKAKYDDRLTEDQKRYCGLMLRYLELWYGITWDKISSKFAIMAHQGRNLYNKKGYDFVINKLLSKIPSDRVLLDHAVTFIDRNNKGHGKRVLVECANGQQIFCNYLVVTVPQSILALSPDSSHGITWTPPLPKNVCEALSKIHFGALGKVIFEFDAIWWSESEDRFEILADQVPNNSSLSAPLKGPPEKFTFPTFAINYSAMHGSSKASLALLTQSPLTEYVESHPEKAWSYFKPMLSKLAIDNKHVSDPINTITSNWTNNPYIRGSYTAVHTGDDPLDLITQLSGEHGCGLSEKNIRFAGEHTTIDGSGCVHGAYMSGEREALWVLKDTGAISG</sequence>
<organism evidence="2">
    <name type="scientific">Debaryomyces hansenii</name>
    <name type="common">Yeast</name>
    <name type="synonym">Torulaspora hansenii</name>
    <dbReference type="NCBI Taxonomy" id="4959"/>
    <lineage>
        <taxon>Eukaryota</taxon>
        <taxon>Fungi</taxon>
        <taxon>Dikarya</taxon>
        <taxon>Ascomycota</taxon>
        <taxon>Saccharomycotina</taxon>
        <taxon>Pichiomycetes</taxon>
        <taxon>Debaryomycetaceae</taxon>
        <taxon>Debaryomyces</taxon>
    </lineage>
</organism>
<dbReference type="PANTHER" id="PTHR10742:SF410">
    <property type="entry name" value="LYSINE-SPECIFIC HISTONE DEMETHYLASE 2"/>
    <property type="match status" value="1"/>
</dbReference>
<dbReference type="PANTHER" id="PTHR10742">
    <property type="entry name" value="FLAVIN MONOAMINE OXIDASE"/>
    <property type="match status" value="1"/>
</dbReference>
<dbReference type="Gene3D" id="3.90.660.10">
    <property type="match status" value="1"/>
</dbReference>
<evidence type="ECO:0000259" key="1">
    <source>
        <dbReference type="Pfam" id="PF01593"/>
    </source>
</evidence>
<dbReference type="InterPro" id="IPR002937">
    <property type="entry name" value="Amino_oxidase"/>
</dbReference>
<dbReference type="SMR" id="A9E360"/>
<dbReference type="VEuPathDB" id="FungiDB:DEHA2A02552g"/>
<protein>
    <submittedName>
        <fullName evidence="2">Diacetylspermine oxidase</fullName>
    </submittedName>
</protein>
<dbReference type="AlphaFoldDB" id="A9E360"/>
<dbReference type="InterPro" id="IPR050281">
    <property type="entry name" value="Flavin_monoamine_oxidase"/>
</dbReference>
<dbReference type="Gene3D" id="3.50.50.60">
    <property type="entry name" value="FAD/NAD(P)-binding domain"/>
    <property type="match status" value="1"/>
</dbReference>